<keyword evidence="4" id="KW-1185">Reference proteome</keyword>
<dbReference type="EMBL" id="BQNB010015650">
    <property type="protein sequence ID" value="GJT42502.1"/>
    <property type="molecule type" value="Genomic_DNA"/>
</dbReference>
<gene>
    <name evidence="3" type="ORF">Tco_0951217</name>
</gene>
<dbReference type="Proteomes" id="UP001151760">
    <property type="component" value="Unassembled WGS sequence"/>
</dbReference>
<protein>
    <recommendedName>
        <fullName evidence="5">Reverse transcriptase domain-containing protein</fullName>
    </recommendedName>
</protein>
<evidence type="ECO:0000256" key="1">
    <source>
        <dbReference type="SAM" id="Coils"/>
    </source>
</evidence>
<reference evidence="3" key="1">
    <citation type="journal article" date="2022" name="Int. J. Mol. Sci.">
        <title>Draft Genome of Tanacetum Coccineum: Genomic Comparison of Closely Related Tanacetum-Family Plants.</title>
        <authorList>
            <person name="Yamashiro T."/>
            <person name="Shiraishi A."/>
            <person name="Nakayama K."/>
            <person name="Satake H."/>
        </authorList>
    </citation>
    <scope>NUCLEOTIDE SEQUENCE</scope>
</reference>
<name>A0ABQ5DU76_9ASTR</name>
<feature type="region of interest" description="Disordered" evidence="2">
    <location>
        <begin position="186"/>
        <end position="214"/>
    </location>
</feature>
<organism evidence="3 4">
    <name type="scientific">Tanacetum coccineum</name>
    <dbReference type="NCBI Taxonomy" id="301880"/>
    <lineage>
        <taxon>Eukaryota</taxon>
        <taxon>Viridiplantae</taxon>
        <taxon>Streptophyta</taxon>
        <taxon>Embryophyta</taxon>
        <taxon>Tracheophyta</taxon>
        <taxon>Spermatophyta</taxon>
        <taxon>Magnoliopsida</taxon>
        <taxon>eudicotyledons</taxon>
        <taxon>Gunneridae</taxon>
        <taxon>Pentapetalae</taxon>
        <taxon>asterids</taxon>
        <taxon>campanulids</taxon>
        <taxon>Asterales</taxon>
        <taxon>Asteraceae</taxon>
        <taxon>Asteroideae</taxon>
        <taxon>Anthemideae</taxon>
        <taxon>Anthemidinae</taxon>
        <taxon>Tanacetum</taxon>
    </lineage>
</organism>
<feature type="coiled-coil region" evidence="1">
    <location>
        <begin position="690"/>
        <end position="739"/>
    </location>
</feature>
<accession>A0ABQ5DU76</accession>
<comment type="caution">
    <text evidence="3">The sequence shown here is derived from an EMBL/GenBank/DDBJ whole genome shotgun (WGS) entry which is preliminary data.</text>
</comment>
<proteinExistence type="predicted"/>
<evidence type="ECO:0000313" key="4">
    <source>
        <dbReference type="Proteomes" id="UP001151760"/>
    </source>
</evidence>
<reference evidence="3" key="2">
    <citation type="submission" date="2022-01" db="EMBL/GenBank/DDBJ databases">
        <authorList>
            <person name="Yamashiro T."/>
            <person name="Shiraishi A."/>
            <person name="Satake H."/>
            <person name="Nakayama K."/>
        </authorList>
    </citation>
    <scope>NUCLEOTIDE SEQUENCE</scope>
</reference>
<keyword evidence="1" id="KW-0175">Coiled coil</keyword>
<feature type="region of interest" description="Disordered" evidence="2">
    <location>
        <begin position="129"/>
        <end position="157"/>
    </location>
</feature>
<sequence>MSFVKHSKKSPVCYTKPLDSLKNWNDHFFWVDEFACPARFPWHTAKNVARDPAPKATDFSAQDYAILVDHPFPFRKFPEEFLCLVELSRHYTLDEETYPSFVDRDGEDMDIFAFIRTPDPTKVKVVERERHEGEPRLLKVKQGDSANGGDGRDTDVQPVATTADSISEDVVPLQPRHHRKRKTVIVDTGGHSHPPKKLREDYETPGGPSVSGKSRSTVQMLLVGAILNAEVRGGPIPALPFVTSFVSATPEREGGDHIDSITGLNLRTVSAPQRFVISSDSSHHSGANITEAEVDSFARPSVPIITAATTVTLTSGPAAVVQEKAVKPSVFAADSSSAGGDPNDGFFERGSEDACRVCREMADLLKVREGEIESLRAQLLLKVAEAAEAIRLRAKVFGFAAMEKSLRDEVNALNGCNLILEKERDALDVKVTDLETVIVSKEHELCDSNAQLTCIKTQNNNLTSQVHELETSSAGLQEKVTTYENCMEQLGKFQDERMKIISDKLEKLDTDLVEMALHLEDKFYPYLLTVIVVRRWLLTHGMELATVKCLHSPEYLSALGEAISKAIEKGMQDGLAVGITHGKKGRVLTDVAAYNPSAEVDYISALQQLQSVNFSLLAELKSNKDASVETIVKILRLEESLAERLGLTRSQPRVDQLMVPIHHSPDQHVVGASALSLSLDVSSSRVQRIKENIAHHLERHEEQIKTILNNLDELPLERIEHMEDKIEGLERASKAWRRDCSCSRQDFYSGDDHRGYPELDNSLWIILKPLRSEPVPEKPNELDAFIVKISIHCTNDLDMILILWCLVNVDRMAPKRTSTSAASPMIQAAIRKLVADSVSAALEAQAATMANADNTNRNTEPRETPVARKCSYKEFMSYQPFNFKGREGAVGLICWFERTESVFLCSNCTEDCKVKFATGTLTEEALSLWNSVAQPIGIEEAYMIT</sequence>
<evidence type="ECO:0008006" key="5">
    <source>
        <dbReference type="Google" id="ProtNLM"/>
    </source>
</evidence>
<evidence type="ECO:0000313" key="3">
    <source>
        <dbReference type="EMBL" id="GJT42502.1"/>
    </source>
</evidence>
<evidence type="ECO:0000256" key="2">
    <source>
        <dbReference type="SAM" id="MobiDB-lite"/>
    </source>
</evidence>